<feature type="compositionally biased region" description="Basic and acidic residues" evidence="1">
    <location>
        <begin position="135"/>
        <end position="145"/>
    </location>
</feature>
<dbReference type="OrthoDB" id="102273at2759"/>
<evidence type="ECO:0000313" key="21">
    <source>
        <dbReference type="Proteomes" id="UP000486351"/>
    </source>
</evidence>
<evidence type="ECO:0000313" key="18">
    <source>
        <dbReference type="Proteomes" id="UP000441208"/>
    </source>
</evidence>
<evidence type="ECO:0000313" key="6">
    <source>
        <dbReference type="EMBL" id="KAE9092435.1"/>
    </source>
</evidence>
<evidence type="ECO:0000313" key="3">
    <source>
        <dbReference type="EMBL" id="KAE8931975.1"/>
    </source>
</evidence>
<evidence type="ECO:0000313" key="13">
    <source>
        <dbReference type="Proteomes" id="UP000429523"/>
    </source>
</evidence>
<evidence type="ECO:0000313" key="20">
    <source>
        <dbReference type="Proteomes" id="UP000476176"/>
    </source>
</evidence>
<dbReference type="Proteomes" id="UP000486351">
    <property type="component" value="Unassembled WGS sequence"/>
</dbReference>
<evidence type="ECO:0000259" key="2">
    <source>
        <dbReference type="Pfam" id="PF16558"/>
    </source>
</evidence>
<evidence type="ECO:0000313" key="15">
    <source>
        <dbReference type="Proteomes" id="UP000437068"/>
    </source>
</evidence>
<feature type="domain" description="Ubiquitin-protein ligase E3A N-terminal zinc-binding" evidence="2">
    <location>
        <begin position="28"/>
        <end position="83"/>
    </location>
</feature>
<dbReference type="InterPro" id="IPR042556">
    <property type="entry name" value="AZUL_sf"/>
</dbReference>
<evidence type="ECO:0000313" key="19">
    <source>
        <dbReference type="Proteomes" id="UP000460718"/>
    </source>
</evidence>
<dbReference type="Proteomes" id="UP000429523">
    <property type="component" value="Unassembled WGS sequence"/>
</dbReference>
<dbReference type="EMBL" id="QXFY01001195">
    <property type="protein sequence ID" value="KAE9325079.1"/>
    <property type="molecule type" value="Genomic_DNA"/>
</dbReference>
<dbReference type="EMBL" id="QXFW01001286">
    <property type="protein sequence ID" value="KAE8993229.1"/>
    <property type="molecule type" value="Genomic_DNA"/>
</dbReference>
<name>A0A6A3X5R3_9STRA</name>
<evidence type="ECO:0000313" key="8">
    <source>
        <dbReference type="EMBL" id="KAE9192867.1"/>
    </source>
</evidence>
<evidence type="ECO:0000313" key="22">
    <source>
        <dbReference type="Proteomes" id="UP000488956"/>
    </source>
</evidence>
<dbReference type="Proteomes" id="UP000460718">
    <property type="component" value="Unassembled WGS sequence"/>
</dbReference>
<dbReference type="InterPro" id="IPR032353">
    <property type="entry name" value="AZUL"/>
</dbReference>
<evidence type="ECO:0000313" key="4">
    <source>
        <dbReference type="EMBL" id="KAE8993229.1"/>
    </source>
</evidence>
<organism evidence="8 14">
    <name type="scientific">Phytophthora fragariae</name>
    <dbReference type="NCBI Taxonomy" id="53985"/>
    <lineage>
        <taxon>Eukaryota</taxon>
        <taxon>Sar</taxon>
        <taxon>Stramenopiles</taxon>
        <taxon>Oomycota</taxon>
        <taxon>Peronosporomycetes</taxon>
        <taxon>Peronosporales</taxon>
        <taxon>Peronosporaceae</taxon>
        <taxon>Phytophthora</taxon>
    </lineage>
</organism>
<evidence type="ECO:0000313" key="7">
    <source>
        <dbReference type="EMBL" id="KAE9123521.1"/>
    </source>
</evidence>
<feature type="compositionally biased region" description="Basic and acidic residues" evidence="1">
    <location>
        <begin position="164"/>
        <end position="183"/>
    </location>
</feature>
<sequence length="323" mass="35280">MDLDQVGGVSGSSDACLEVASTTDYVYARQLVQAYFVMLTAGCKRDDCTNENCCSSPQFPALTATEAVIRSVYFATQAPVPLCVDLDQNQDELLLRSATEIPPHPEQELVLGVEQPQAIEENQVKDALSPNDEDQQCKQELHPETPENEVLKTPQSEGITATEDDQHSQEELHPETSEAERPKFQQPESITTEPAAETPVRKSTPRRRLSVAVKLDNGLNKGRESPAKRPTVITRVVVQPKHKSAATSLANDVTLTTAAPGVTEALEAEVVAASDQQQELAASKLASPAQDVRQRRLSRPKEKLFDAIKRSFSRTKKAQLGSA</sequence>
<evidence type="ECO:0000313" key="9">
    <source>
        <dbReference type="EMBL" id="KAE9205580.1"/>
    </source>
</evidence>
<gene>
    <name evidence="11" type="ORF">PF001_g17666</name>
    <name evidence="10" type="ORF">PF002_g19743</name>
    <name evidence="9" type="ORF">PF004_g17539</name>
    <name evidence="8" type="ORF">PF005_g18293</name>
    <name evidence="7" type="ORF">PF006_g17407</name>
    <name evidence="6" type="ORF">PF007_g18505</name>
    <name evidence="12" type="ORF">PF008_g16959</name>
    <name evidence="3" type="ORF">PF009_g17982</name>
    <name evidence="5" type="ORF">PF010_g18000</name>
    <name evidence="4" type="ORF">PF011_g17222</name>
</gene>
<evidence type="ECO:0000313" key="16">
    <source>
        <dbReference type="Proteomes" id="UP000440367"/>
    </source>
</evidence>
<dbReference type="Proteomes" id="UP000441208">
    <property type="component" value="Unassembled WGS sequence"/>
</dbReference>
<dbReference type="EMBL" id="QXGB01001320">
    <property type="protein sequence ID" value="KAE9192867.1"/>
    <property type="molecule type" value="Genomic_DNA"/>
</dbReference>
<dbReference type="EMBL" id="QXGA01001281">
    <property type="protein sequence ID" value="KAE9123521.1"/>
    <property type="molecule type" value="Genomic_DNA"/>
</dbReference>
<evidence type="ECO:0000313" key="11">
    <source>
        <dbReference type="EMBL" id="KAE9294681.1"/>
    </source>
</evidence>
<accession>A0A6A3X5R3</accession>
<dbReference type="Pfam" id="PF16558">
    <property type="entry name" value="AZUL"/>
    <property type="match status" value="1"/>
</dbReference>
<evidence type="ECO:0000313" key="12">
    <source>
        <dbReference type="EMBL" id="KAE9325079.1"/>
    </source>
</evidence>
<evidence type="ECO:0000313" key="17">
    <source>
        <dbReference type="Proteomes" id="UP000440732"/>
    </source>
</evidence>
<evidence type="ECO:0000256" key="1">
    <source>
        <dbReference type="SAM" id="MobiDB-lite"/>
    </source>
</evidence>
<comment type="caution">
    <text evidence="8">The sequence shown here is derived from an EMBL/GenBank/DDBJ whole genome shotgun (WGS) entry which is preliminary data.</text>
</comment>
<dbReference type="Proteomes" id="UP000437068">
    <property type="component" value="Unassembled WGS sequence"/>
</dbReference>
<dbReference type="Gene3D" id="6.10.130.10">
    <property type="entry name" value="Ubiquitin-protein ligase E3A, N-terminal zinc-binding domain (AZUL)"/>
    <property type="match status" value="1"/>
</dbReference>
<dbReference type="Proteomes" id="UP000488956">
    <property type="component" value="Unassembled WGS sequence"/>
</dbReference>
<feature type="region of interest" description="Disordered" evidence="1">
    <location>
        <begin position="125"/>
        <end position="230"/>
    </location>
</feature>
<keyword evidence="14" id="KW-1185">Reference proteome</keyword>
<dbReference type="Proteomes" id="UP000433483">
    <property type="component" value="Unassembled WGS sequence"/>
</dbReference>
<dbReference type="EMBL" id="QXGC01001321">
    <property type="protein sequence ID" value="KAE9205580.1"/>
    <property type="molecule type" value="Genomic_DNA"/>
</dbReference>
<dbReference type="EMBL" id="QXFZ01001332">
    <property type="protein sequence ID" value="KAE9092435.1"/>
    <property type="molecule type" value="Genomic_DNA"/>
</dbReference>
<dbReference type="EMBL" id="QXFX01001343">
    <property type="protein sequence ID" value="KAE9091922.1"/>
    <property type="molecule type" value="Genomic_DNA"/>
</dbReference>
<protein>
    <recommendedName>
        <fullName evidence="2">Ubiquitin-protein ligase E3A N-terminal zinc-binding domain-containing protein</fullName>
    </recommendedName>
</protein>
<evidence type="ECO:0000313" key="10">
    <source>
        <dbReference type="EMBL" id="KAE9207270.1"/>
    </source>
</evidence>
<dbReference type="Proteomes" id="UP000440732">
    <property type="component" value="Unassembled WGS sequence"/>
</dbReference>
<dbReference type="Proteomes" id="UP000476176">
    <property type="component" value="Unassembled WGS sequence"/>
</dbReference>
<dbReference type="Proteomes" id="UP000440367">
    <property type="component" value="Unassembled WGS sequence"/>
</dbReference>
<proteinExistence type="predicted"/>
<evidence type="ECO:0000313" key="14">
    <source>
        <dbReference type="Proteomes" id="UP000433483"/>
    </source>
</evidence>
<dbReference type="AlphaFoldDB" id="A0A6A3X5R3"/>
<dbReference type="EMBL" id="QXGD01001388">
    <property type="protein sequence ID" value="KAE9207270.1"/>
    <property type="molecule type" value="Genomic_DNA"/>
</dbReference>
<reference evidence="13 14" key="1">
    <citation type="submission" date="2018-08" db="EMBL/GenBank/DDBJ databases">
        <title>Genomic investigation of the strawberry pathogen Phytophthora fragariae indicates pathogenicity is determined by transcriptional variation in three key races.</title>
        <authorList>
            <person name="Adams T.M."/>
            <person name="Armitage A.D."/>
            <person name="Sobczyk M.K."/>
            <person name="Bates H.J."/>
            <person name="Dunwell J.M."/>
            <person name="Nellist C.F."/>
            <person name="Harrison R.J."/>
        </authorList>
    </citation>
    <scope>NUCLEOTIDE SEQUENCE [LARGE SCALE GENOMIC DNA]</scope>
    <source>
        <strain evidence="11 15">A4</strain>
        <strain evidence="10 16">BC-1</strain>
        <strain evidence="9 20">BC-23</strain>
        <strain evidence="8 14">NOV-27</strain>
        <strain evidence="7 17">NOV-5</strain>
        <strain evidence="6 18">NOV-71</strain>
        <strain evidence="12 21">NOV-77</strain>
        <strain evidence="3 13">NOV-9</strain>
        <strain evidence="5 22">ONT-3</strain>
        <strain evidence="4 19">SCRP245</strain>
    </source>
</reference>
<dbReference type="EMBL" id="QXGF01001172">
    <property type="protein sequence ID" value="KAE8931975.1"/>
    <property type="molecule type" value="Genomic_DNA"/>
</dbReference>
<dbReference type="EMBL" id="QXGE01001297">
    <property type="protein sequence ID" value="KAE9294681.1"/>
    <property type="molecule type" value="Genomic_DNA"/>
</dbReference>
<evidence type="ECO:0000313" key="5">
    <source>
        <dbReference type="EMBL" id="KAE9091922.1"/>
    </source>
</evidence>